<dbReference type="PROSITE" id="PS00198">
    <property type="entry name" value="4FE4S_FER_1"/>
    <property type="match status" value="2"/>
</dbReference>
<accession>A0A6S6TEZ4</accession>
<dbReference type="InterPro" id="IPR017896">
    <property type="entry name" value="4Fe4S_Fe-S-bd"/>
</dbReference>
<evidence type="ECO:0000256" key="3">
    <source>
        <dbReference type="ARBA" id="ARBA00023004"/>
    </source>
</evidence>
<dbReference type="PROSITE" id="PS51379">
    <property type="entry name" value="4FE4S_FER_2"/>
    <property type="match status" value="3"/>
</dbReference>
<feature type="domain" description="4Fe-4S ferredoxin-type" evidence="5">
    <location>
        <begin position="414"/>
        <end position="443"/>
    </location>
</feature>
<dbReference type="Pfam" id="PF13187">
    <property type="entry name" value="Fer4_9"/>
    <property type="match status" value="1"/>
</dbReference>
<evidence type="ECO:0000259" key="5">
    <source>
        <dbReference type="PROSITE" id="PS51379"/>
    </source>
</evidence>
<keyword evidence="4" id="KW-0411">Iron-sulfur</keyword>
<dbReference type="Gene3D" id="3.30.70.20">
    <property type="match status" value="3"/>
</dbReference>
<dbReference type="AlphaFoldDB" id="A0A6S6TEZ4"/>
<evidence type="ECO:0000256" key="1">
    <source>
        <dbReference type="ARBA" id="ARBA00022485"/>
    </source>
</evidence>
<dbReference type="InterPro" id="IPR050572">
    <property type="entry name" value="Fe-S_Ferredoxin"/>
</dbReference>
<dbReference type="PANTHER" id="PTHR43687">
    <property type="entry name" value="ADENYLYLSULFATE REDUCTASE, BETA SUBUNIT"/>
    <property type="match status" value="1"/>
</dbReference>
<dbReference type="Pfam" id="PF12838">
    <property type="entry name" value="Fer4_7"/>
    <property type="match status" value="1"/>
</dbReference>
<keyword evidence="1" id="KW-0004">4Fe-4S</keyword>
<evidence type="ECO:0000256" key="4">
    <source>
        <dbReference type="ARBA" id="ARBA00023014"/>
    </source>
</evidence>
<dbReference type="InterPro" id="IPR017900">
    <property type="entry name" value="4Fe4S_Fe_S_CS"/>
</dbReference>
<feature type="domain" description="4Fe-4S ferredoxin-type" evidence="5">
    <location>
        <begin position="383"/>
        <end position="412"/>
    </location>
</feature>
<feature type="domain" description="4Fe-4S ferredoxin-type" evidence="5">
    <location>
        <begin position="187"/>
        <end position="216"/>
    </location>
</feature>
<keyword evidence="2" id="KW-0479">Metal-binding</keyword>
<organism evidence="6">
    <name type="scientific">uncultured Thiotrichaceae bacterium</name>
    <dbReference type="NCBI Taxonomy" id="298394"/>
    <lineage>
        <taxon>Bacteria</taxon>
        <taxon>Pseudomonadati</taxon>
        <taxon>Pseudomonadota</taxon>
        <taxon>Gammaproteobacteria</taxon>
        <taxon>Thiotrichales</taxon>
        <taxon>Thiotrichaceae</taxon>
        <taxon>environmental samples</taxon>
    </lineage>
</organism>
<evidence type="ECO:0000313" key="6">
    <source>
        <dbReference type="EMBL" id="CAA6821741.1"/>
    </source>
</evidence>
<dbReference type="EMBL" id="CACVAY010000106">
    <property type="protein sequence ID" value="CAA6821741.1"/>
    <property type="molecule type" value="Genomic_DNA"/>
</dbReference>
<name>A0A6S6TEZ4_9GAMM</name>
<dbReference type="GO" id="GO:0046872">
    <property type="term" value="F:metal ion binding"/>
    <property type="evidence" value="ECO:0007669"/>
    <property type="project" value="UniProtKB-KW"/>
</dbReference>
<gene>
    <name evidence="6" type="ORF">HELGO_WM20243</name>
</gene>
<keyword evidence="3" id="KW-0408">Iron</keyword>
<dbReference type="SUPFAM" id="SSF54862">
    <property type="entry name" value="4Fe-4S ferredoxins"/>
    <property type="match status" value="1"/>
</dbReference>
<feature type="non-terminal residue" evidence="6">
    <location>
        <position position="476"/>
    </location>
</feature>
<sequence length="476" mass="51744">MSESHTPVTTIDEAIKLAYTAADQVKIEATDVVEYQSRGRVLVIGSAIDIARFGELSEPLTMNSLIVNRSEEAELEGALGSFSLNMQSSISKNLPAFQTDLVVDLCDTPLLSMAVPPPGYYYLGSNATNPVIIDETKKELIELVGTFEKPRYFNYDANKCAHGRSGQKGCTRCLDACPTEAITSLIDKITVDPYRCQGGGICATVCPSGAIQYSYPTPLNLLQRVRLMIKSFRESSGKSPSLVFCSHEAMPMAEQQFPKSLLLVVEESASVGLEVWFSALAWGAKHIVIFEPNEQPESSQSALQLQLETAQSLLTAIGYTKNTIELLQDTSPSEPPAATLSTPAKHAAVSDKRQAFYMAIDYLLEQIPPTTEIVDLPESAIFGSIDVDKEACTLCMSCVSACPANALQDGRELPQLGFIESKCLQCSVCVNTCPENALSITPRFVLNKSDRTRVQILNEESPFCCITCGKPFATQS</sequence>
<reference evidence="6" key="1">
    <citation type="submission" date="2020-01" db="EMBL/GenBank/DDBJ databases">
        <authorList>
            <person name="Meier V. D."/>
            <person name="Meier V D."/>
        </authorList>
    </citation>
    <scope>NUCLEOTIDE SEQUENCE</scope>
    <source>
        <strain evidence="6">HLG_WM_MAG_07</strain>
    </source>
</reference>
<proteinExistence type="predicted"/>
<evidence type="ECO:0000256" key="2">
    <source>
        <dbReference type="ARBA" id="ARBA00022723"/>
    </source>
</evidence>
<dbReference type="GO" id="GO:0051539">
    <property type="term" value="F:4 iron, 4 sulfur cluster binding"/>
    <property type="evidence" value="ECO:0007669"/>
    <property type="project" value="UniProtKB-KW"/>
</dbReference>
<protein>
    <submittedName>
        <fullName evidence="6">Iron-sulfur cluster-binding protein</fullName>
    </submittedName>
</protein>
<dbReference type="PANTHER" id="PTHR43687:SF4">
    <property type="entry name" value="BLR5484 PROTEIN"/>
    <property type="match status" value="1"/>
</dbReference>